<dbReference type="Proteomes" id="UP000555103">
    <property type="component" value="Unassembled WGS sequence"/>
</dbReference>
<name>A0A840CUJ0_9BACT</name>
<comment type="function">
    <text evidence="10">Catalyzes the transfer of pyrophosphate from adenosine triphosphate (ATP) to 6-hydroxymethyl-7,8-dihydropterin, an enzymatic step in folate biosynthesis pathway.</text>
</comment>
<dbReference type="GO" id="GO:0003848">
    <property type="term" value="F:2-amino-4-hydroxy-6-hydroxymethyldihydropteridine diphosphokinase activity"/>
    <property type="evidence" value="ECO:0007669"/>
    <property type="project" value="UniProtKB-EC"/>
</dbReference>
<evidence type="ECO:0000256" key="1">
    <source>
        <dbReference type="ARBA" id="ARBA00005051"/>
    </source>
</evidence>
<accession>A0A840CUJ0</accession>
<dbReference type="GO" id="GO:0046654">
    <property type="term" value="P:tetrahydrofolate biosynthetic process"/>
    <property type="evidence" value="ECO:0007669"/>
    <property type="project" value="UniProtKB-UniPathway"/>
</dbReference>
<sequence length="123" mass="14103">MNKALLSIGTNEDREANLALCHQMLNDLFEEINYSETSITSPYGITYKNDFLNQLAVIYTNKEKEKIALSLKEIEKKIGRKEEDKVKGIVKIDIDLVIWNDEVLKPGDISRSYITELLPSLQK</sequence>
<dbReference type="GO" id="GO:0046656">
    <property type="term" value="P:folic acid biosynthetic process"/>
    <property type="evidence" value="ECO:0007669"/>
    <property type="project" value="UniProtKB-KW"/>
</dbReference>
<dbReference type="AlphaFoldDB" id="A0A840CUJ0"/>
<comment type="caution">
    <text evidence="14">The sequence shown here is derived from an EMBL/GenBank/DDBJ whole genome shotgun (WGS) entry which is preliminary data.</text>
</comment>
<evidence type="ECO:0000256" key="11">
    <source>
        <dbReference type="ARBA" id="ARBA00029766"/>
    </source>
</evidence>
<dbReference type="UniPathway" id="UPA00077">
    <property type="reaction ID" value="UER00155"/>
</dbReference>
<evidence type="ECO:0000313" key="14">
    <source>
        <dbReference type="EMBL" id="MBB4037858.1"/>
    </source>
</evidence>
<keyword evidence="6" id="KW-0547">Nucleotide-binding</keyword>
<keyword evidence="15" id="KW-1185">Reference proteome</keyword>
<evidence type="ECO:0000256" key="10">
    <source>
        <dbReference type="ARBA" id="ARBA00029409"/>
    </source>
</evidence>
<evidence type="ECO:0000256" key="2">
    <source>
        <dbReference type="ARBA" id="ARBA00005810"/>
    </source>
</evidence>
<evidence type="ECO:0000256" key="6">
    <source>
        <dbReference type="ARBA" id="ARBA00022741"/>
    </source>
</evidence>
<comment type="similarity">
    <text evidence="2">Belongs to the HPPK family.</text>
</comment>
<evidence type="ECO:0000256" key="8">
    <source>
        <dbReference type="ARBA" id="ARBA00022840"/>
    </source>
</evidence>
<dbReference type="InterPro" id="IPR000550">
    <property type="entry name" value="Hppk"/>
</dbReference>
<evidence type="ECO:0000256" key="9">
    <source>
        <dbReference type="ARBA" id="ARBA00022909"/>
    </source>
</evidence>
<evidence type="ECO:0000256" key="5">
    <source>
        <dbReference type="ARBA" id="ARBA00022679"/>
    </source>
</evidence>
<organism evidence="14 15">
    <name type="scientific">Dysgonomonas hofstadii</name>
    <dbReference type="NCBI Taxonomy" id="637886"/>
    <lineage>
        <taxon>Bacteria</taxon>
        <taxon>Pseudomonadati</taxon>
        <taxon>Bacteroidota</taxon>
        <taxon>Bacteroidia</taxon>
        <taxon>Bacteroidales</taxon>
        <taxon>Dysgonomonadaceae</taxon>
        <taxon>Dysgonomonas</taxon>
    </lineage>
</organism>
<dbReference type="PANTHER" id="PTHR43071">
    <property type="entry name" value="2-AMINO-4-HYDROXY-6-HYDROXYMETHYLDIHYDROPTERIDINE PYROPHOSPHOKINASE"/>
    <property type="match status" value="1"/>
</dbReference>
<gene>
    <name evidence="14" type="ORF">GGR21_003779</name>
</gene>
<dbReference type="GO" id="GO:0016301">
    <property type="term" value="F:kinase activity"/>
    <property type="evidence" value="ECO:0007669"/>
    <property type="project" value="UniProtKB-KW"/>
</dbReference>
<dbReference type="EMBL" id="JACIEP010000018">
    <property type="protein sequence ID" value="MBB4037858.1"/>
    <property type="molecule type" value="Genomic_DNA"/>
</dbReference>
<dbReference type="PANTHER" id="PTHR43071:SF1">
    <property type="entry name" value="2-AMINO-4-HYDROXY-6-HYDROXYMETHYLDIHYDROPTERIDINE PYROPHOSPHOKINASE"/>
    <property type="match status" value="1"/>
</dbReference>
<evidence type="ECO:0000256" key="7">
    <source>
        <dbReference type="ARBA" id="ARBA00022777"/>
    </source>
</evidence>
<dbReference type="SUPFAM" id="SSF55083">
    <property type="entry name" value="6-hydroxymethyl-7,8-dihydropterin pyrophosphokinase, HPPK"/>
    <property type="match status" value="1"/>
</dbReference>
<keyword evidence="8" id="KW-0067">ATP-binding</keyword>
<dbReference type="GO" id="GO:0005524">
    <property type="term" value="F:ATP binding"/>
    <property type="evidence" value="ECO:0007669"/>
    <property type="project" value="UniProtKB-KW"/>
</dbReference>
<evidence type="ECO:0000313" key="15">
    <source>
        <dbReference type="Proteomes" id="UP000555103"/>
    </source>
</evidence>
<dbReference type="Pfam" id="PF01288">
    <property type="entry name" value="HPPK"/>
    <property type="match status" value="1"/>
</dbReference>
<keyword evidence="5 14" id="KW-0808">Transferase</keyword>
<keyword evidence="9" id="KW-0289">Folate biosynthesis</keyword>
<dbReference type="EC" id="2.7.6.3" evidence="3"/>
<keyword evidence="7 14" id="KW-0418">Kinase</keyword>
<evidence type="ECO:0000256" key="3">
    <source>
        <dbReference type="ARBA" id="ARBA00013253"/>
    </source>
</evidence>
<dbReference type="Gene3D" id="3.30.70.560">
    <property type="entry name" value="7,8-Dihydro-6-hydroxymethylpterin-pyrophosphokinase HPPK"/>
    <property type="match status" value="1"/>
</dbReference>
<evidence type="ECO:0000256" key="12">
    <source>
        <dbReference type="ARBA" id="ARBA00033413"/>
    </source>
</evidence>
<feature type="domain" description="7,8-dihydro-6-hydroxymethylpterin-pyrophosphokinase" evidence="13">
    <location>
        <begin position="6"/>
        <end position="116"/>
    </location>
</feature>
<dbReference type="RefSeq" id="WP_183308731.1">
    <property type="nucleotide sequence ID" value="NZ_JACIEP010000018.1"/>
</dbReference>
<dbReference type="InterPro" id="IPR035907">
    <property type="entry name" value="Hppk_sf"/>
</dbReference>
<protein>
    <recommendedName>
        <fullName evidence="4">2-amino-4-hydroxy-6-hydroxymethyldihydropteridine pyrophosphokinase</fullName>
        <ecNumber evidence="3">2.7.6.3</ecNumber>
    </recommendedName>
    <alternativeName>
        <fullName evidence="11">6-hydroxymethyl-7,8-dihydropterin pyrophosphokinase</fullName>
    </alternativeName>
    <alternativeName>
        <fullName evidence="12">7,8-dihydro-6-hydroxymethylpterin-pyrophosphokinase</fullName>
    </alternativeName>
</protein>
<evidence type="ECO:0000256" key="4">
    <source>
        <dbReference type="ARBA" id="ARBA00016218"/>
    </source>
</evidence>
<reference evidence="14 15" key="1">
    <citation type="submission" date="2020-08" db="EMBL/GenBank/DDBJ databases">
        <title>Genomic Encyclopedia of Type Strains, Phase IV (KMG-IV): sequencing the most valuable type-strain genomes for metagenomic binning, comparative biology and taxonomic classification.</title>
        <authorList>
            <person name="Goeker M."/>
        </authorList>
    </citation>
    <scope>NUCLEOTIDE SEQUENCE [LARGE SCALE GENOMIC DNA]</scope>
    <source>
        <strain evidence="14 15">DSM 104969</strain>
    </source>
</reference>
<comment type="pathway">
    <text evidence="1">Cofactor biosynthesis; tetrahydrofolate biosynthesis; 2-amino-4-hydroxy-6-hydroxymethyl-7,8-dihydropteridine diphosphate from 7,8-dihydroneopterin triphosphate: step 4/4.</text>
</comment>
<proteinExistence type="inferred from homology"/>
<evidence type="ECO:0000259" key="13">
    <source>
        <dbReference type="Pfam" id="PF01288"/>
    </source>
</evidence>